<dbReference type="SUPFAM" id="SSF47616">
    <property type="entry name" value="GST C-terminal domain-like"/>
    <property type="match status" value="1"/>
</dbReference>
<keyword evidence="9" id="KW-0560">Oxidoreductase</keyword>
<dbReference type="CDD" id="cd03061">
    <property type="entry name" value="GST_N_CLIC"/>
    <property type="match status" value="1"/>
</dbReference>
<reference evidence="17" key="1">
    <citation type="submission" date="2025-08" db="UniProtKB">
        <authorList>
            <consortium name="Ensembl"/>
        </authorList>
    </citation>
    <scope>IDENTIFICATION</scope>
</reference>
<keyword evidence="7" id="KW-0851">Voltage-gated channel</keyword>
<evidence type="ECO:0000256" key="2">
    <source>
        <dbReference type="ARBA" id="ARBA00004496"/>
    </source>
</evidence>
<keyword evidence="4" id="KW-0813">Transport</keyword>
<evidence type="ECO:0000256" key="1">
    <source>
        <dbReference type="ARBA" id="ARBA00004167"/>
    </source>
</evidence>
<dbReference type="Ensembl" id="ENSEBUT00000026541.1">
    <property type="protein sequence ID" value="ENSEBUP00000025965.1"/>
    <property type="gene ID" value="ENSEBUG00000016005.1"/>
</dbReference>
<keyword evidence="13" id="KW-0868">Chloride</keyword>
<accession>A0A8C4RAP1</accession>
<dbReference type="InterPro" id="IPR053823">
    <property type="entry name" value="CLIC_N"/>
</dbReference>
<dbReference type="InterPro" id="IPR002946">
    <property type="entry name" value="CLIC"/>
</dbReference>
<dbReference type="PRINTS" id="PR01263">
    <property type="entry name" value="INTCLCHANNEL"/>
</dbReference>
<evidence type="ECO:0000256" key="7">
    <source>
        <dbReference type="ARBA" id="ARBA00022882"/>
    </source>
</evidence>
<dbReference type="InterPro" id="IPR036249">
    <property type="entry name" value="Thioredoxin-like_sf"/>
</dbReference>
<keyword evidence="11" id="KW-0472">Membrane</keyword>
<dbReference type="Proteomes" id="UP000694388">
    <property type="component" value="Unplaced"/>
</dbReference>
<evidence type="ECO:0000256" key="14">
    <source>
        <dbReference type="ARBA" id="ARBA00023303"/>
    </source>
</evidence>
<evidence type="ECO:0000256" key="4">
    <source>
        <dbReference type="ARBA" id="ARBA00022448"/>
    </source>
</evidence>
<organism evidence="17 18">
    <name type="scientific">Eptatretus burgeri</name>
    <name type="common">Inshore hagfish</name>
    <dbReference type="NCBI Taxonomy" id="7764"/>
    <lineage>
        <taxon>Eukaryota</taxon>
        <taxon>Metazoa</taxon>
        <taxon>Chordata</taxon>
        <taxon>Craniata</taxon>
        <taxon>Vertebrata</taxon>
        <taxon>Cyclostomata</taxon>
        <taxon>Myxini</taxon>
        <taxon>Myxiniformes</taxon>
        <taxon>Myxinidae</taxon>
        <taxon>Eptatretinae</taxon>
        <taxon>Eptatretus</taxon>
    </lineage>
</organism>
<name>A0A8C4RAP1_EPTBU</name>
<keyword evidence="5" id="KW-0963">Cytoplasm</keyword>
<evidence type="ECO:0000256" key="6">
    <source>
        <dbReference type="ARBA" id="ARBA00022692"/>
    </source>
</evidence>
<evidence type="ECO:0000256" key="12">
    <source>
        <dbReference type="ARBA" id="ARBA00023173"/>
    </source>
</evidence>
<comment type="catalytic activity">
    <reaction evidence="15">
        <text>chloride(in) = chloride(out)</text>
        <dbReference type="Rhea" id="RHEA:29823"/>
        <dbReference type="ChEBI" id="CHEBI:17996"/>
    </reaction>
</comment>
<dbReference type="Pfam" id="PF22441">
    <property type="entry name" value="CLIC-like_N"/>
    <property type="match status" value="1"/>
</dbReference>
<evidence type="ECO:0000313" key="17">
    <source>
        <dbReference type="Ensembl" id="ENSEBUP00000025965.1"/>
    </source>
</evidence>
<dbReference type="Gene3D" id="1.20.1050.10">
    <property type="match status" value="1"/>
</dbReference>
<dbReference type="GO" id="GO:0016491">
    <property type="term" value="F:oxidoreductase activity"/>
    <property type="evidence" value="ECO:0007669"/>
    <property type="project" value="UniProtKB-KW"/>
</dbReference>
<dbReference type="Gene3D" id="3.40.30.10">
    <property type="entry name" value="Glutaredoxin"/>
    <property type="match status" value="1"/>
</dbReference>
<dbReference type="InterPro" id="IPR036282">
    <property type="entry name" value="Glutathione-S-Trfase_C_sf"/>
</dbReference>
<dbReference type="AlphaFoldDB" id="A0A8C4RAP1"/>
<protein>
    <recommendedName>
        <fullName evidence="16">CLIC N-terminal domain-containing protein</fullName>
    </recommendedName>
</protein>
<evidence type="ECO:0000256" key="8">
    <source>
        <dbReference type="ARBA" id="ARBA00022989"/>
    </source>
</evidence>
<evidence type="ECO:0000256" key="3">
    <source>
        <dbReference type="ARBA" id="ARBA00007655"/>
    </source>
</evidence>
<dbReference type="GeneTree" id="ENSGT00940000159602"/>
<comment type="subcellular location">
    <subcellularLocation>
        <location evidence="2">Cytoplasm</location>
    </subcellularLocation>
    <subcellularLocation>
        <location evidence="1">Membrane</location>
        <topology evidence="1">Single-pass membrane protein</topology>
    </subcellularLocation>
</comment>
<proteinExistence type="inferred from homology"/>
<comment type="similarity">
    <text evidence="3">Belongs to the chloride channel CLIC family.</text>
</comment>
<dbReference type="PANTHER" id="PTHR45476">
    <property type="entry name" value="CHLORIDE INTRACELLULAR CHANNEL PROTEIN 6-RELATED"/>
    <property type="match status" value="1"/>
</dbReference>
<evidence type="ECO:0000256" key="15">
    <source>
        <dbReference type="ARBA" id="ARBA00024167"/>
    </source>
</evidence>
<evidence type="ECO:0000313" key="18">
    <source>
        <dbReference type="Proteomes" id="UP000694388"/>
    </source>
</evidence>
<evidence type="ECO:0000256" key="11">
    <source>
        <dbReference type="ARBA" id="ARBA00023136"/>
    </source>
</evidence>
<sequence length="383" mass="41277">MGTVRTTQYFNTRSPLVGPEIRLLLSGGCSPVLDSLGGNQSLHVLQPTIPLPSAPVLEVGGGALLAGRSEAVGTQLTLMGEGSTIPLGSVNELALVTDDTMLTISGPPNGTSSGIQVITLNADEYQQLPQGAGCESREFSGEGEGSNVDSHALMDPAFQLQAGSDGKTIGCCPSSQRLFMILLLKKIHFKVTAVDVHRKSANLANLAPGTQPPFLTFNGGVKTDTLKIEEFLEDILCPPRYPELAVQYPGSNSAGRDIFSRFSACIRNTNLESNAALERTLMHTLEILDLYLMTPLPGEPGEGPSKRSFLDGNHLTLADCTLLPKLHVIRVVLGRYRGLHILERFSGIQHYMQHAIAQNEFSHSCPTEQEIERAYFTIAQSLK</sequence>
<keyword evidence="12" id="KW-0869">Chloride channel</keyword>
<dbReference type="GO" id="GO:0034707">
    <property type="term" value="C:chloride channel complex"/>
    <property type="evidence" value="ECO:0007669"/>
    <property type="project" value="UniProtKB-KW"/>
</dbReference>
<evidence type="ECO:0000256" key="5">
    <source>
        <dbReference type="ARBA" id="ARBA00022490"/>
    </source>
</evidence>
<dbReference type="GO" id="GO:0005254">
    <property type="term" value="F:chloride channel activity"/>
    <property type="evidence" value="ECO:0007669"/>
    <property type="project" value="UniProtKB-KW"/>
</dbReference>
<keyword evidence="10" id="KW-0406">Ion transport</keyword>
<evidence type="ECO:0000259" key="16">
    <source>
        <dbReference type="Pfam" id="PF22441"/>
    </source>
</evidence>
<evidence type="ECO:0000256" key="10">
    <source>
        <dbReference type="ARBA" id="ARBA00023065"/>
    </source>
</evidence>
<evidence type="ECO:0000256" key="13">
    <source>
        <dbReference type="ARBA" id="ARBA00023214"/>
    </source>
</evidence>
<dbReference type="GO" id="GO:0005737">
    <property type="term" value="C:cytoplasm"/>
    <property type="evidence" value="ECO:0007669"/>
    <property type="project" value="UniProtKB-SubCell"/>
</dbReference>
<feature type="domain" description="CLIC N-terminal" evidence="16">
    <location>
        <begin position="160"/>
        <end position="239"/>
    </location>
</feature>
<evidence type="ECO:0000256" key="9">
    <source>
        <dbReference type="ARBA" id="ARBA00023002"/>
    </source>
</evidence>
<dbReference type="SUPFAM" id="SSF52833">
    <property type="entry name" value="Thioredoxin-like"/>
    <property type="match status" value="1"/>
</dbReference>
<keyword evidence="18" id="KW-1185">Reference proteome</keyword>
<dbReference type="Pfam" id="PF13410">
    <property type="entry name" value="GST_C_2"/>
    <property type="match status" value="1"/>
</dbReference>
<keyword evidence="6" id="KW-0812">Transmembrane</keyword>
<reference evidence="17" key="2">
    <citation type="submission" date="2025-09" db="UniProtKB">
        <authorList>
            <consortium name="Ensembl"/>
        </authorList>
    </citation>
    <scope>IDENTIFICATION</scope>
</reference>
<keyword evidence="14" id="KW-0407">Ion channel</keyword>
<keyword evidence="8" id="KW-1133">Transmembrane helix</keyword>